<comment type="caution">
    <text evidence="1">The sequence shown here is derived from an EMBL/GenBank/DDBJ whole genome shotgun (WGS) entry which is preliminary data.</text>
</comment>
<dbReference type="InterPro" id="IPR012545">
    <property type="entry name" value="DUF1697"/>
</dbReference>
<evidence type="ECO:0000313" key="1">
    <source>
        <dbReference type="EMBL" id="TWE12838.1"/>
    </source>
</evidence>
<evidence type="ECO:0000313" key="2">
    <source>
        <dbReference type="Proteomes" id="UP000318297"/>
    </source>
</evidence>
<dbReference type="AlphaFoldDB" id="A0A561EB59"/>
<dbReference type="PANTHER" id="PTHR36439">
    <property type="entry name" value="BLL4334 PROTEIN"/>
    <property type="match status" value="1"/>
</dbReference>
<dbReference type="SUPFAM" id="SSF160379">
    <property type="entry name" value="SP0830-like"/>
    <property type="match status" value="1"/>
</dbReference>
<gene>
    <name evidence="1" type="ORF">BKA23_1658</name>
</gene>
<dbReference type="Gene3D" id="3.30.70.1280">
    <property type="entry name" value="SP0830-like domains"/>
    <property type="match status" value="1"/>
</dbReference>
<dbReference type="Pfam" id="PF08002">
    <property type="entry name" value="DUF1697"/>
    <property type="match status" value="1"/>
</dbReference>
<dbReference type="PIRSF" id="PIRSF008502">
    <property type="entry name" value="UCP008502"/>
    <property type="match status" value="1"/>
</dbReference>
<dbReference type="RefSeq" id="WP_145227131.1">
    <property type="nucleotide sequence ID" value="NZ_VIVQ01000001.1"/>
</dbReference>
<protein>
    <submittedName>
        <fullName evidence="1">Uncharacterized protein (DUF1697 family)</fullName>
    </submittedName>
</protein>
<name>A0A561EB59_9MICO</name>
<sequence>MPTYVAFLRAVNVRPRWVKMETLRILLSSNGFSDVETYIQSGNVRVTTPMRSAAKVKATLEEIIEAEFGFPVPCILRTPAELSQILHLVDTLPDPLPGGATRQYVTLYDAPPTDEHTQRQVQWDVPGERLYPHGRETYWWLAKSTHEAKVSNAVLERGGNVATTRDLKVMRTLAATWGA</sequence>
<organism evidence="1 2">
    <name type="scientific">Rudaeicoccus suwonensis</name>
    <dbReference type="NCBI Taxonomy" id="657409"/>
    <lineage>
        <taxon>Bacteria</taxon>
        <taxon>Bacillati</taxon>
        <taxon>Actinomycetota</taxon>
        <taxon>Actinomycetes</taxon>
        <taxon>Micrococcales</taxon>
        <taxon>Dermacoccaceae</taxon>
        <taxon>Rudaeicoccus</taxon>
    </lineage>
</organism>
<proteinExistence type="predicted"/>
<dbReference type="PANTHER" id="PTHR36439:SF1">
    <property type="entry name" value="DUF1697 DOMAIN-CONTAINING PROTEIN"/>
    <property type="match status" value="1"/>
</dbReference>
<dbReference type="Proteomes" id="UP000318297">
    <property type="component" value="Unassembled WGS sequence"/>
</dbReference>
<keyword evidence="2" id="KW-1185">Reference proteome</keyword>
<reference evidence="1 2" key="1">
    <citation type="submission" date="2019-06" db="EMBL/GenBank/DDBJ databases">
        <title>Sequencing the genomes of 1000 actinobacteria strains.</title>
        <authorList>
            <person name="Klenk H.-P."/>
        </authorList>
    </citation>
    <scope>NUCLEOTIDE SEQUENCE [LARGE SCALE GENOMIC DNA]</scope>
    <source>
        <strain evidence="1 2">DSM 19560</strain>
    </source>
</reference>
<accession>A0A561EB59</accession>
<dbReference type="EMBL" id="VIVQ01000001">
    <property type="protein sequence ID" value="TWE12838.1"/>
    <property type="molecule type" value="Genomic_DNA"/>
</dbReference>
<dbReference type="OrthoDB" id="9806494at2"/>